<dbReference type="AlphaFoldDB" id="A0A0F9NN06"/>
<dbReference type="EMBL" id="LAZR01006703">
    <property type="protein sequence ID" value="KKM90210.1"/>
    <property type="molecule type" value="Genomic_DNA"/>
</dbReference>
<proteinExistence type="predicted"/>
<organism evidence="1">
    <name type="scientific">marine sediment metagenome</name>
    <dbReference type="NCBI Taxonomy" id="412755"/>
    <lineage>
        <taxon>unclassified sequences</taxon>
        <taxon>metagenomes</taxon>
        <taxon>ecological metagenomes</taxon>
    </lineage>
</organism>
<gene>
    <name evidence="1" type="ORF">LCGC14_1240900</name>
</gene>
<name>A0A0F9NN06_9ZZZZ</name>
<sequence>MAVKPSPPQPPLATCPTCTHAIHRGRPCGAPRCECEKADAPEDHEHEHTRHVDMRFIKLEAEPADKEPKLERDPVVLCPCKPKDGWLKGHDPPGRVRVVLRRHLSNANVIGYDGICPACRESYWVTVTNIGP</sequence>
<reference evidence="1" key="1">
    <citation type="journal article" date="2015" name="Nature">
        <title>Complex archaea that bridge the gap between prokaryotes and eukaryotes.</title>
        <authorList>
            <person name="Spang A."/>
            <person name="Saw J.H."/>
            <person name="Jorgensen S.L."/>
            <person name="Zaremba-Niedzwiedzka K."/>
            <person name="Martijn J."/>
            <person name="Lind A.E."/>
            <person name="van Eijk R."/>
            <person name="Schleper C."/>
            <person name="Guy L."/>
            <person name="Ettema T.J."/>
        </authorList>
    </citation>
    <scope>NUCLEOTIDE SEQUENCE</scope>
</reference>
<accession>A0A0F9NN06</accession>
<protein>
    <submittedName>
        <fullName evidence="1">Uncharacterized protein</fullName>
    </submittedName>
</protein>
<comment type="caution">
    <text evidence="1">The sequence shown here is derived from an EMBL/GenBank/DDBJ whole genome shotgun (WGS) entry which is preliminary data.</text>
</comment>
<evidence type="ECO:0000313" key="1">
    <source>
        <dbReference type="EMBL" id="KKM90210.1"/>
    </source>
</evidence>